<evidence type="ECO:0000259" key="2">
    <source>
        <dbReference type="PROSITE" id="PS50940"/>
    </source>
</evidence>
<dbReference type="SUPFAM" id="SSF57625">
    <property type="entry name" value="Invertebrate chitin-binding proteins"/>
    <property type="match status" value="1"/>
</dbReference>
<dbReference type="GO" id="GO:0005576">
    <property type="term" value="C:extracellular region"/>
    <property type="evidence" value="ECO:0007669"/>
    <property type="project" value="InterPro"/>
</dbReference>
<comment type="caution">
    <text evidence="3">The sequence shown here is derived from an EMBL/GenBank/DDBJ whole genome shotgun (WGS) entry which is preliminary data.</text>
</comment>
<accession>A0A226D9T8</accession>
<dbReference type="AlphaFoldDB" id="A0A226D9T8"/>
<keyword evidence="4" id="KW-1185">Reference proteome</keyword>
<dbReference type="InterPro" id="IPR002557">
    <property type="entry name" value="Chitin-bd_dom"/>
</dbReference>
<evidence type="ECO:0000313" key="4">
    <source>
        <dbReference type="Proteomes" id="UP000198287"/>
    </source>
</evidence>
<name>A0A226D9T8_FOLCA</name>
<evidence type="ECO:0000256" key="1">
    <source>
        <dbReference type="SAM" id="MobiDB-lite"/>
    </source>
</evidence>
<dbReference type="Gene3D" id="2.170.140.10">
    <property type="entry name" value="Chitin binding domain"/>
    <property type="match status" value="1"/>
</dbReference>
<dbReference type="InterPro" id="IPR036508">
    <property type="entry name" value="Chitin-bd_dom_sf"/>
</dbReference>
<dbReference type="EMBL" id="LNIX01000026">
    <property type="protein sequence ID" value="OXA42325.1"/>
    <property type="molecule type" value="Genomic_DNA"/>
</dbReference>
<proteinExistence type="predicted"/>
<dbReference type="GO" id="GO:0008061">
    <property type="term" value="F:chitin binding"/>
    <property type="evidence" value="ECO:0007669"/>
    <property type="project" value="InterPro"/>
</dbReference>
<gene>
    <name evidence="3" type="ORF">Fcan01_22852</name>
</gene>
<feature type="compositionally biased region" description="Acidic residues" evidence="1">
    <location>
        <begin position="97"/>
        <end position="106"/>
    </location>
</feature>
<reference evidence="3 4" key="1">
    <citation type="submission" date="2015-12" db="EMBL/GenBank/DDBJ databases">
        <title>The genome of Folsomia candida.</title>
        <authorList>
            <person name="Faddeeva A."/>
            <person name="Derks M.F."/>
            <person name="Anvar Y."/>
            <person name="Smit S."/>
            <person name="Van Straalen N."/>
            <person name="Roelofs D."/>
        </authorList>
    </citation>
    <scope>NUCLEOTIDE SEQUENCE [LARGE SCALE GENOMIC DNA]</scope>
    <source>
        <strain evidence="3 4">VU population</strain>
        <tissue evidence="3">Whole body</tissue>
    </source>
</reference>
<dbReference type="OrthoDB" id="6020543at2759"/>
<feature type="domain" description="Chitin-binding type-2" evidence="2">
    <location>
        <begin position="127"/>
        <end position="176"/>
    </location>
</feature>
<organism evidence="3 4">
    <name type="scientific">Folsomia candida</name>
    <name type="common">Springtail</name>
    <dbReference type="NCBI Taxonomy" id="158441"/>
    <lineage>
        <taxon>Eukaryota</taxon>
        <taxon>Metazoa</taxon>
        <taxon>Ecdysozoa</taxon>
        <taxon>Arthropoda</taxon>
        <taxon>Hexapoda</taxon>
        <taxon>Collembola</taxon>
        <taxon>Entomobryomorpha</taxon>
        <taxon>Isotomoidea</taxon>
        <taxon>Isotomidae</taxon>
        <taxon>Proisotominae</taxon>
        <taxon>Folsomia</taxon>
    </lineage>
</organism>
<dbReference type="PROSITE" id="PS50940">
    <property type="entry name" value="CHIT_BIND_II"/>
    <property type="match status" value="1"/>
</dbReference>
<evidence type="ECO:0000313" key="3">
    <source>
        <dbReference type="EMBL" id="OXA42325.1"/>
    </source>
</evidence>
<sequence length="181" mass="20261">MRMKFLSRKVPTFDRSSFLEAQRNTERNMPFYLSAKSAFFIFVQATILVGDALTKEIADNSHSMFFDKSRKGIGVDSTRDSCIKNRVPSEPRPTQDSSDEQGDYLDEASSSCTEFPVTTPSPGELVPFQCGIVEGTFPEPSDCRKYNRCIVIGGNMHKYTMTCPDASYFNKVRNLCAVGTC</sequence>
<protein>
    <recommendedName>
        <fullName evidence="2">Chitin-binding type-2 domain-containing protein</fullName>
    </recommendedName>
</protein>
<feature type="region of interest" description="Disordered" evidence="1">
    <location>
        <begin position="76"/>
        <end position="106"/>
    </location>
</feature>
<dbReference type="Pfam" id="PF01607">
    <property type="entry name" value="CBM_14"/>
    <property type="match status" value="1"/>
</dbReference>
<feature type="compositionally biased region" description="Basic and acidic residues" evidence="1">
    <location>
        <begin position="77"/>
        <end position="89"/>
    </location>
</feature>
<dbReference type="Proteomes" id="UP000198287">
    <property type="component" value="Unassembled WGS sequence"/>
</dbReference>